<dbReference type="SMART" id="SM00346">
    <property type="entry name" value="HTH_ICLR"/>
    <property type="match status" value="1"/>
</dbReference>
<evidence type="ECO:0000259" key="7">
    <source>
        <dbReference type="PROSITE" id="PS51077"/>
    </source>
</evidence>
<dbReference type="AlphaFoldDB" id="A0A239NKW8"/>
<reference evidence="9 10" key="1">
    <citation type="submission" date="2017-06" db="EMBL/GenBank/DDBJ databases">
        <authorList>
            <person name="Kim H.J."/>
            <person name="Triplett B.A."/>
        </authorList>
    </citation>
    <scope>NUCLEOTIDE SEQUENCE [LARGE SCALE GENOMIC DNA]</scope>
    <source>
        <strain evidence="9 10">CGMCC 4.2132</strain>
    </source>
</reference>
<evidence type="ECO:0000256" key="6">
    <source>
        <dbReference type="ARBA" id="ARBA00070406"/>
    </source>
</evidence>
<sequence>MSNELEKDGAAVQSVDRALSVLALLARHGDLGVSELAAELGVHRSTAFRLVMTLEMHDLVEQTADRGKYRLGVGVIRLAGATTARLDVVQESRAIGERLAAAVGETVNVAILDRDEALYVDQMAGPSALQAYNWAGRRVALHATSNGKVLLAHAPAGRLKELAAGPLRSFTERTVTDVRRLGEELDGVRARGYAIAVDELEIGLTAVAAPVFNVEGVVVASMSVSGPTFRLPAERLPEVAGQVMAAAERISSRLGWHGNENGRPLTA</sequence>
<keyword evidence="4" id="KW-0804">Transcription</keyword>
<feature type="domain" description="HTH iclR-type" evidence="7">
    <location>
        <begin position="12"/>
        <end position="73"/>
    </location>
</feature>
<evidence type="ECO:0000256" key="4">
    <source>
        <dbReference type="ARBA" id="ARBA00023163"/>
    </source>
</evidence>
<dbReference type="OrthoDB" id="7274111at2"/>
<accession>A0A239NKW8</accession>
<dbReference type="EMBL" id="FZOD01000061">
    <property type="protein sequence ID" value="SNT55410.1"/>
    <property type="molecule type" value="Genomic_DNA"/>
</dbReference>
<name>A0A239NKW8_9ACTN</name>
<dbReference type="InterPro" id="IPR050707">
    <property type="entry name" value="HTH_MetabolicPath_Reg"/>
</dbReference>
<dbReference type="GO" id="GO:0006071">
    <property type="term" value="P:glycerol metabolic process"/>
    <property type="evidence" value="ECO:0007669"/>
    <property type="project" value="UniProtKB-KW"/>
</dbReference>
<dbReference type="InterPro" id="IPR029016">
    <property type="entry name" value="GAF-like_dom_sf"/>
</dbReference>
<evidence type="ECO:0000313" key="10">
    <source>
        <dbReference type="Proteomes" id="UP000198282"/>
    </source>
</evidence>
<protein>
    <recommendedName>
        <fullName evidence="6">Glycerol operon regulatory protein</fullName>
    </recommendedName>
</protein>
<dbReference type="Gene3D" id="1.10.10.10">
    <property type="entry name" value="Winged helix-like DNA-binding domain superfamily/Winged helix DNA-binding domain"/>
    <property type="match status" value="1"/>
</dbReference>
<comment type="function">
    <text evidence="5">May be an activator protein for the gylABX operon.</text>
</comment>
<evidence type="ECO:0000256" key="5">
    <source>
        <dbReference type="ARBA" id="ARBA00058938"/>
    </source>
</evidence>
<organism evidence="9 10">
    <name type="scientific">Streptosporangium subroseum</name>
    <dbReference type="NCBI Taxonomy" id="106412"/>
    <lineage>
        <taxon>Bacteria</taxon>
        <taxon>Bacillati</taxon>
        <taxon>Actinomycetota</taxon>
        <taxon>Actinomycetes</taxon>
        <taxon>Streptosporangiales</taxon>
        <taxon>Streptosporangiaceae</taxon>
        <taxon>Streptosporangium</taxon>
    </lineage>
</organism>
<evidence type="ECO:0000256" key="2">
    <source>
        <dbReference type="ARBA" id="ARBA00023015"/>
    </source>
</evidence>
<dbReference type="GO" id="GO:0003677">
    <property type="term" value="F:DNA binding"/>
    <property type="evidence" value="ECO:0007669"/>
    <property type="project" value="UniProtKB-KW"/>
</dbReference>
<dbReference type="FunFam" id="1.10.10.10:FF:000056">
    <property type="entry name" value="IclR family transcriptional regulator"/>
    <property type="match status" value="1"/>
</dbReference>
<evidence type="ECO:0000256" key="3">
    <source>
        <dbReference type="ARBA" id="ARBA00023125"/>
    </source>
</evidence>
<keyword evidence="1" id="KW-0319">Glycerol metabolism</keyword>
<dbReference type="PROSITE" id="PS51077">
    <property type="entry name" value="HTH_ICLR"/>
    <property type="match status" value="1"/>
</dbReference>
<dbReference type="PROSITE" id="PS51078">
    <property type="entry name" value="ICLR_ED"/>
    <property type="match status" value="1"/>
</dbReference>
<dbReference type="InterPro" id="IPR036390">
    <property type="entry name" value="WH_DNA-bd_sf"/>
</dbReference>
<dbReference type="InterPro" id="IPR036388">
    <property type="entry name" value="WH-like_DNA-bd_sf"/>
</dbReference>
<dbReference type="InterPro" id="IPR014757">
    <property type="entry name" value="Tscrpt_reg_IclR_C"/>
</dbReference>
<keyword evidence="2" id="KW-0805">Transcription regulation</keyword>
<proteinExistence type="predicted"/>
<evidence type="ECO:0000313" key="9">
    <source>
        <dbReference type="EMBL" id="SNT55410.1"/>
    </source>
</evidence>
<dbReference type="PANTHER" id="PTHR30136">
    <property type="entry name" value="HELIX-TURN-HELIX TRANSCRIPTIONAL REGULATOR, ICLR FAMILY"/>
    <property type="match status" value="1"/>
</dbReference>
<dbReference type="Gene3D" id="3.30.450.40">
    <property type="match status" value="1"/>
</dbReference>
<dbReference type="RefSeq" id="WP_089212213.1">
    <property type="nucleotide sequence ID" value="NZ_FZOD01000061.1"/>
</dbReference>
<keyword evidence="10" id="KW-1185">Reference proteome</keyword>
<feature type="domain" description="IclR-ED" evidence="8">
    <location>
        <begin position="74"/>
        <end position="256"/>
    </location>
</feature>
<dbReference type="Proteomes" id="UP000198282">
    <property type="component" value="Unassembled WGS sequence"/>
</dbReference>
<evidence type="ECO:0000259" key="8">
    <source>
        <dbReference type="PROSITE" id="PS51078"/>
    </source>
</evidence>
<dbReference type="Pfam" id="PF09339">
    <property type="entry name" value="HTH_IclR"/>
    <property type="match status" value="1"/>
</dbReference>
<dbReference type="GO" id="GO:0045892">
    <property type="term" value="P:negative regulation of DNA-templated transcription"/>
    <property type="evidence" value="ECO:0007669"/>
    <property type="project" value="TreeGrafter"/>
</dbReference>
<dbReference type="SUPFAM" id="SSF55781">
    <property type="entry name" value="GAF domain-like"/>
    <property type="match status" value="1"/>
</dbReference>
<keyword evidence="3" id="KW-0238">DNA-binding</keyword>
<dbReference type="PANTHER" id="PTHR30136:SF24">
    <property type="entry name" value="HTH-TYPE TRANSCRIPTIONAL REPRESSOR ALLR"/>
    <property type="match status" value="1"/>
</dbReference>
<dbReference type="GO" id="GO:0003700">
    <property type="term" value="F:DNA-binding transcription factor activity"/>
    <property type="evidence" value="ECO:0007669"/>
    <property type="project" value="TreeGrafter"/>
</dbReference>
<dbReference type="InterPro" id="IPR005471">
    <property type="entry name" value="Tscrpt_reg_IclR_N"/>
</dbReference>
<dbReference type="Pfam" id="PF01614">
    <property type="entry name" value="IclR_C"/>
    <property type="match status" value="1"/>
</dbReference>
<dbReference type="SUPFAM" id="SSF46785">
    <property type="entry name" value="Winged helix' DNA-binding domain"/>
    <property type="match status" value="1"/>
</dbReference>
<evidence type="ECO:0000256" key="1">
    <source>
        <dbReference type="ARBA" id="ARBA00022798"/>
    </source>
</evidence>
<gene>
    <name evidence="9" type="ORF">SAMN05216276_106137</name>
</gene>